<proteinExistence type="predicted"/>
<keyword evidence="3" id="KW-1185">Reference proteome</keyword>
<dbReference type="GO" id="GO:0016746">
    <property type="term" value="F:acyltransferase activity"/>
    <property type="evidence" value="ECO:0007669"/>
    <property type="project" value="UniProtKB-KW"/>
</dbReference>
<dbReference type="KEGG" id="pchm:VFPPC_02654"/>
<dbReference type="RefSeq" id="XP_018146664.1">
    <property type="nucleotide sequence ID" value="XM_018282268.1"/>
</dbReference>
<dbReference type="OrthoDB" id="2129362at2759"/>
<protein>
    <submittedName>
        <fullName evidence="2">Acyl-CoA N-acyltransferase</fullName>
    </submittedName>
</protein>
<dbReference type="AlphaFoldDB" id="A0A179FXM2"/>
<dbReference type="GeneID" id="28846262"/>
<dbReference type="SUPFAM" id="SSF55729">
    <property type="entry name" value="Acyl-CoA N-acyltransferases (Nat)"/>
    <property type="match status" value="1"/>
</dbReference>
<dbReference type="CDD" id="cd04301">
    <property type="entry name" value="NAT_SF"/>
    <property type="match status" value="1"/>
</dbReference>
<feature type="compositionally biased region" description="Polar residues" evidence="1">
    <location>
        <begin position="88"/>
        <end position="109"/>
    </location>
</feature>
<comment type="caution">
    <text evidence="2">The sequence shown here is derived from an EMBL/GenBank/DDBJ whole genome shotgun (WGS) entry which is preliminary data.</text>
</comment>
<evidence type="ECO:0000256" key="1">
    <source>
        <dbReference type="SAM" id="MobiDB-lite"/>
    </source>
</evidence>
<dbReference type="STRING" id="1380566.A0A179FXM2"/>
<name>A0A179FXM2_METCM</name>
<feature type="compositionally biased region" description="Polar residues" evidence="1">
    <location>
        <begin position="1"/>
        <end position="13"/>
    </location>
</feature>
<feature type="region of interest" description="Disordered" evidence="1">
    <location>
        <begin position="1"/>
        <end position="21"/>
    </location>
</feature>
<organism evidence="2 3">
    <name type="scientific">Pochonia chlamydosporia 170</name>
    <dbReference type="NCBI Taxonomy" id="1380566"/>
    <lineage>
        <taxon>Eukaryota</taxon>
        <taxon>Fungi</taxon>
        <taxon>Dikarya</taxon>
        <taxon>Ascomycota</taxon>
        <taxon>Pezizomycotina</taxon>
        <taxon>Sordariomycetes</taxon>
        <taxon>Hypocreomycetidae</taxon>
        <taxon>Hypocreales</taxon>
        <taxon>Clavicipitaceae</taxon>
        <taxon>Pochonia</taxon>
    </lineage>
</organism>
<dbReference type="InterPro" id="IPR016181">
    <property type="entry name" value="Acyl_CoA_acyltransferase"/>
</dbReference>
<reference evidence="2 3" key="1">
    <citation type="journal article" date="2016" name="PLoS Pathog.">
        <title>Biosynthesis of antibiotic leucinostatins in bio-control fungus Purpureocillium lilacinum and their inhibition on phytophthora revealed by genome mining.</title>
        <authorList>
            <person name="Wang G."/>
            <person name="Liu Z."/>
            <person name="Lin R."/>
            <person name="Li E."/>
            <person name="Mao Z."/>
            <person name="Ling J."/>
            <person name="Yang Y."/>
            <person name="Yin W.B."/>
            <person name="Xie B."/>
        </authorList>
    </citation>
    <scope>NUCLEOTIDE SEQUENCE [LARGE SCALE GENOMIC DNA]</scope>
    <source>
        <strain evidence="2">170</strain>
    </source>
</reference>
<sequence>MDSSASVVSSRTPQPGEGDNLAKICDEMRLWIAQVPGIKQQFDSSDDGGAKAKSSRSTIVVPSKEGSPDLESLKLTTHRLPEPEKNNMGETNDSKVTQSFPKDSLKPSSTLEEVTNGIGDVIISSPNIGNSQVGSEIRNIRERRTPDERVSDAPHPAPLHIIQAATAPFSVGKPKLEQAEQSWSISSACYVEDISENDAPWHKLLSQMEPAIHDVNNTCSPPHVHHIRDQYGELLTYATSIGKHGLLEAWLTEFPAPSSVTVPNECLGNDSFVEKAINPENGEFFGPIVQPDTVRRRTDGPCVGYNDISWRQANMTTELHIKREVKSRESIATEIRMALEQIEPRPLSVVEDDQWPDAQCVIRSATPSDFAQIADIINAEASATKSPQIFKGSVVEGEDVSKIFDACRRNYRPFIVAAPAEDDFLDQSKWPSNSGKVYKEFAKYMAAHPKPASPIVGFAFVTDYHMGWDGTPCAASRLTGQVRLVVHPNHRRKLYGSALMDRILLSVSPFHRSALDHAWKCAAGKGVYEFPVTRNKRQYTQLYLELFCEKNDPETYKWRTELLKKFGFQDIGYFFNAVVRMDEQHHCQWYDKVLLATEITPTSKVIARRSFSWSEPGSSDNDIAHT</sequence>
<dbReference type="EMBL" id="LSBJ02000002">
    <property type="protein sequence ID" value="OAQ70127.1"/>
    <property type="molecule type" value="Genomic_DNA"/>
</dbReference>
<feature type="region of interest" description="Disordered" evidence="1">
    <location>
        <begin position="40"/>
        <end position="109"/>
    </location>
</feature>
<gene>
    <name evidence="2" type="ORF">VFPPC_02654</name>
</gene>
<evidence type="ECO:0000313" key="2">
    <source>
        <dbReference type="EMBL" id="OAQ70127.1"/>
    </source>
</evidence>
<dbReference type="Gene3D" id="3.40.630.30">
    <property type="match status" value="1"/>
</dbReference>
<dbReference type="Proteomes" id="UP000078397">
    <property type="component" value="Unassembled WGS sequence"/>
</dbReference>
<evidence type="ECO:0000313" key="3">
    <source>
        <dbReference type="Proteomes" id="UP000078397"/>
    </source>
</evidence>
<accession>A0A179FXM2</accession>